<dbReference type="AlphaFoldDB" id="A0A7J8AUA1"/>
<name>A0A7J8AUA1_RHIFE</name>
<sequence>MLRFISRALGFWRRTDSSAAEREQHQSLLEGDTMLKTVQGVVTKFCNDYGFINELIYFSGDVVTGGVLLKVGQRVTAIVEEDQISQELKAIKVDPFCDNYHENGLSDSCTGVSSGCLTCRMDGADHTAYFSLDVVCKDFQPYQGDRVEVAFSIQPDTWKRKAISVKPLRHKHVHEACITSLSGRSGVIDDSIFFTLDSLKLPDGYIPQLSDIVDVVAVESIQSCYTWRAISMTRVKKC</sequence>
<dbReference type="EMBL" id="JACAGC010000001">
    <property type="protein sequence ID" value="KAF6389851.1"/>
    <property type="molecule type" value="Genomic_DNA"/>
</dbReference>
<evidence type="ECO:0000313" key="3">
    <source>
        <dbReference type="EMBL" id="KAF6389851.1"/>
    </source>
</evidence>
<organism evidence="3 4">
    <name type="scientific">Rhinolophus ferrumequinum</name>
    <name type="common">Greater horseshoe bat</name>
    <dbReference type="NCBI Taxonomy" id="59479"/>
    <lineage>
        <taxon>Eukaryota</taxon>
        <taxon>Metazoa</taxon>
        <taxon>Chordata</taxon>
        <taxon>Craniata</taxon>
        <taxon>Vertebrata</taxon>
        <taxon>Euteleostomi</taxon>
        <taxon>Mammalia</taxon>
        <taxon>Eutheria</taxon>
        <taxon>Laurasiatheria</taxon>
        <taxon>Chiroptera</taxon>
        <taxon>Yinpterochiroptera</taxon>
        <taxon>Rhinolophoidea</taxon>
        <taxon>Rhinolophidae</taxon>
        <taxon>Rhinolophinae</taxon>
        <taxon>Rhinolophus</taxon>
    </lineage>
</organism>
<reference evidence="3 4" key="1">
    <citation type="journal article" date="2020" name="Nature">
        <title>Six reference-quality genomes reveal evolution of bat adaptations.</title>
        <authorList>
            <person name="Jebb D."/>
            <person name="Huang Z."/>
            <person name="Pippel M."/>
            <person name="Hughes G.M."/>
            <person name="Lavrichenko K."/>
            <person name="Devanna P."/>
            <person name="Winkler S."/>
            <person name="Jermiin L.S."/>
            <person name="Skirmuntt E.C."/>
            <person name="Katzourakis A."/>
            <person name="Burkitt-Gray L."/>
            <person name="Ray D.A."/>
            <person name="Sullivan K.A.M."/>
            <person name="Roscito J.G."/>
            <person name="Kirilenko B.M."/>
            <person name="Davalos L.M."/>
            <person name="Corthals A.P."/>
            <person name="Power M.L."/>
            <person name="Jones G."/>
            <person name="Ransome R.D."/>
            <person name="Dechmann D.K.N."/>
            <person name="Locatelli A.G."/>
            <person name="Puechmaille S.J."/>
            <person name="Fedrigo O."/>
            <person name="Jarvis E.D."/>
            <person name="Hiller M."/>
            <person name="Vernes S.C."/>
            <person name="Myers E.W."/>
            <person name="Teeling E.C."/>
        </authorList>
    </citation>
    <scope>NUCLEOTIDE SEQUENCE [LARGE SCALE GENOMIC DNA]</scope>
    <source>
        <strain evidence="3">MRhiFer1</strain>
        <tissue evidence="3">Lung</tissue>
    </source>
</reference>
<evidence type="ECO:0000313" key="4">
    <source>
        <dbReference type="Proteomes" id="UP000585614"/>
    </source>
</evidence>
<dbReference type="PANTHER" id="PTHR45418">
    <property type="entry name" value="CANCER/TESTIS ANTIGEN 55"/>
    <property type="match status" value="1"/>
</dbReference>
<comment type="caution">
    <text evidence="3">The sequence shown here is derived from an EMBL/GenBank/DDBJ whole genome shotgun (WGS) entry which is preliminary data.</text>
</comment>
<comment type="subcellular location">
    <subcellularLocation>
        <location evidence="1">Cytoplasm</location>
    </subcellularLocation>
</comment>
<dbReference type="GO" id="GO:0005737">
    <property type="term" value="C:cytoplasm"/>
    <property type="evidence" value="ECO:0007669"/>
    <property type="project" value="UniProtKB-SubCell"/>
</dbReference>
<evidence type="ECO:0000256" key="1">
    <source>
        <dbReference type="ARBA" id="ARBA00004496"/>
    </source>
</evidence>
<dbReference type="OrthoDB" id="9573766at2759"/>
<protein>
    <submittedName>
        <fullName evidence="3">Cancer/testis antigen 55</fullName>
    </submittedName>
</protein>
<accession>A0A7J8AUA1</accession>
<proteinExistence type="predicted"/>
<dbReference type="PANTHER" id="PTHR45418:SF1">
    <property type="entry name" value="CANCER_TESTIS ANTIGEN 55"/>
    <property type="match status" value="1"/>
</dbReference>
<evidence type="ECO:0000256" key="2">
    <source>
        <dbReference type="ARBA" id="ARBA00022490"/>
    </source>
</evidence>
<gene>
    <name evidence="3" type="ORF">mRhiFer1_003454</name>
</gene>
<dbReference type="Proteomes" id="UP000585614">
    <property type="component" value="Unassembled WGS sequence"/>
</dbReference>
<keyword evidence="2" id="KW-0963">Cytoplasm</keyword>